<dbReference type="AlphaFoldDB" id="E0IAY9"/>
<dbReference type="NCBIfam" id="NF005798">
    <property type="entry name" value="PRK07639.1"/>
    <property type="match status" value="1"/>
</dbReference>
<accession>E0IAY9</accession>
<dbReference type="EMBL" id="AEDD01000007">
    <property type="protein sequence ID" value="EFM10280.1"/>
    <property type="molecule type" value="Genomic_DNA"/>
</dbReference>
<dbReference type="OrthoDB" id="6370703at2"/>
<dbReference type="STRING" id="717606.PaecuDRAFT_2716"/>
<feature type="domain" description="Carrier" evidence="1">
    <location>
        <begin position="4"/>
        <end position="82"/>
    </location>
</feature>
<proteinExistence type="predicted"/>
<dbReference type="Proteomes" id="UP000005387">
    <property type="component" value="Unassembled WGS sequence"/>
</dbReference>
<dbReference type="Gene3D" id="1.10.1200.10">
    <property type="entry name" value="ACP-like"/>
    <property type="match status" value="1"/>
</dbReference>
<name>E0IAY9_9BACL</name>
<dbReference type="SUPFAM" id="SSF47336">
    <property type="entry name" value="ACP-like"/>
    <property type="match status" value="1"/>
</dbReference>
<keyword evidence="3" id="KW-1185">Reference proteome</keyword>
<dbReference type="InterPro" id="IPR009081">
    <property type="entry name" value="PP-bd_ACP"/>
</dbReference>
<dbReference type="RefSeq" id="WP_006038706.1">
    <property type="nucleotide sequence ID" value="NZ_AEDD01000007.1"/>
</dbReference>
<evidence type="ECO:0000313" key="2">
    <source>
        <dbReference type="EMBL" id="EFM10280.1"/>
    </source>
</evidence>
<evidence type="ECO:0000313" key="3">
    <source>
        <dbReference type="Proteomes" id="UP000005387"/>
    </source>
</evidence>
<dbReference type="eggNOG" id="COG0236">
    <property type="taxonomic scope" value="Bacteria"/>
</dbReference>
<reference evidence="2 3" key="1">
    <citation type="submission" date="2010-07" db="EMBL/GenBank/DDBJ databases">
        <title>The draft genome of Paenibacillus curdlanolyticus YK9.</title>
        <authorList>
            <consortium name="US DOE Joint Genome Institute (JGI-PGF)"/>
            <person name="Lucas S."/>
            <person name="Copeland A."/>
            <person name="Lapidus A."/>
            <person name="Cheng J.-F."/>
            <person name="Bruce D."/>
            <person name="Goodwin L."/>
            <person name="Pitluck S."/>
            <person name="Land M.L."/>
            <person name="Hauser L."/>
            <person name="Chang Y.-J."/>
            <person name="Jeffries C."/>
            <person name="Anderson I.J."/>
            <person name="Johnson E."/>
            <person name="Loganathan U."/>
            <person name="Mulhopadhyay B."/>
            <person name="Kyrpides N."/>
            <person name="Woyke T.J."/>
        </authorList>
    </citation>
    <scope>NUCLEOTIDE SEQUENCE [LARGE SCALE GENOMIC DNA]</scope>
    <source>
        <strain evidence="2 3">YK9</strain>
    </source>
</reference>
<evidence type="ECO:0000259" key="1">
    <source>
        <dbReference type="PROSITE" id="PS50075"/>
    </source>
</evidence>
<sequence>MERIVVLQQVERLLRDKLQLQLAGALEESLRLNEDLRIDSIMMLQLIVLLERELALRVPEQEVDARAFATVGSLLDFIERLEPLDGGAA</sequence>
<organism evidence="2 3">
    <name type="scientific">Paenibacillus curdlanolyticus YK9</name>
    <dbReference type="NCBI Taxonomy" id="717606"/>
    <lineage>
        <taxon>Bacteria</taxon>
        <taxon>Bacillati</taxon>
        <taxon>Bacillota</taxon>
        <taxon>Bacilli</taxon>
        <taxon>Bacillales</taxon>
        <taxon>Paenibacillaceae</taxon>
        <taxon>Paenibacillus</taxon>
    </lineage>
</organism>
<dbReference type="Pfam" id="PF00550">
    <property type="entry name" value="PP-binding"/>
    <property type="match status" value="1"/>
</dbReference>
<gene>
    <name evidence="2" type="ORF">PaecuDRAFT_2716</name>
</gene>
<dbReference type="PROSITE" id="PS50075">
    <property type="entry name" value="CARRIER"/>
    <property type="match status" value="1"/>
</dbReference>
<dbReference type="InterPro" id="IPR036736">
    <property type="entry name" value="ACP-like_sf"/>
</dbReference>
<protein>
    <submittedName>
        <fullName evidence="2">Acyl carrier protein</fullName>
    </submittedName>
</protein>